<dbReference type="InterPro" id="IPR008974">
    <property type="entry name" value="TRAF-like"/>
</dbReference>
<dbReference type="Gene3D" id="1.25.40.420">
    <property type="match status" value="1"/>
</dbReference>
<dbReference type="CDD" id="cd18186">
    <property type="entry name" value="BTB_POZ_ZBTB_KLHL-like"/>
    <property type="match status" value="1"/>
</dbReference>
<dbReference type="GO" id="GO:0030163">
    <property type="term" value="P:protein catabolic process"/>
    <property type="evidence" value="ECO:0007669"/>
    <property type="project" value="UniProtKB-ARBA"/>
</dbReference>
<reference evidence="3 4" key="1">
    <citation type="journal article" date="2019" name="Sci. Rep.">
        <title>Orb-weaving spider Araneus ventricosus genome elucidates the spidroin gene catalogue.</title>
        <authorList>
            <person name="Kono N."/>
            <person name="Nakamura H."/>
            <person name="Ohtoshi R."/>
            <person name="Moran D.A.P."/>
            <person name="Shinohara A."/>
            <person name="Yoshida Y."/>
            <person name="Fujiwara M."/>
            <person name="Mori M."/>
            <person name="Tomita M."/>
            <person name="Arakawa K."/>
        </authorList>
    </citation>
    <scope>NUCLEOTIDE SEQUENCE [LARGE SCALE GENOMIC DNA]</scope>
</reference>
<dbReference type="PANTHER" id="PTHR24413">
    <property type="entry name" value="SPECKLE-TYPE POZ PROTEIN"/>
    <property type="match status" value="1"/>
</dbReference>
<dbReference type="CDD" id="cd00121">
    <property type="entry name" value="MATH"/>
    <property type="match status" value="1"/>
</dbReference>
<keyword evidence="4" id="KW-1185">Reference proteome</keyword>
<feature type="domain" description="MATH" evidence="2">
    <location>
        <begin position="7"/>
        <end position="133"/>
    </location>
</feature>
<dbReference type="SMART" id="SM00225">
    <property type="entry name" value="BTB"/>
    <property type="match status" value="1"/>
</dbReference>
<sequence length="499" mass="57135">MNRGRNEYTIFWCIENYSHCWHKNGEELLSPLFTADGLEGTAWNLLLYPRGKSNEDQGFISLFLMRSAKDDGPESASVKYKLSVLAAVGSTISSSKQDNTFERKVGRGREKFMRLDEMHYHLPQDILTVCCKIWKGEGNIHKVAPICARTRIGIEKISFLHVVENFSSLEPNQKHTIKIRSHSQNECFALSSLYFIQDLWCTGMMIVKITPSDRNHILSKRKISLLGSENVITCGKIDNRFDVVRSDIRKVPLSLTRQEILNKKSEYLLDDKLFLQCQIIFSTGLEFQKIEATQHKICAASLRLHKKIYKTAENMSGYRSIAEAMKALYVNQSLTDVELKTKTKSFPAHKIVLCARSPVFKAMMSSDVKERSSNCIQVDDLGDDVVEKLLFFLYSDTIENLQWEIASQLYYAADKYQVEKLKEVCSSFLVENLTPTKAGELLLLADTHSDSGLKEVVEIFILEHEEEVFGSDEWEMLSGTHPLLAVKTMHLKYKRRKLE</sequence>
<dbReference type="AlphaFoldDB" id="A0A4Y2SK43"/>
<name>A0A4Y2SK43_ARAVE</name>
<dbReference type="EMBL" id="BGPR01022361">
    <property type="protein sequence ID" value="GBN88592.1"/>
    <property type="molecule type" value="Genomic_DNA"/>
</dbReference>
<proteinExistence type="predicted"/>
<dbReference type="SUPFAM" id="SSF49599">
    <property type="entry name" value="TRAF domain-like"/>
    <property type="match status" value="1"/>
</dbReference>
<evidence type="ECO:0000313" key="4">
    <source>
        <dbReference type="Proteomes" id="UP000499080"/>
    </source>
</evidence>
<evidence type="ECO:0000259" key="2">
    <source>
        <dbReference type="PROSITE" id="PS50144"/>
    </source>
</evidence>
<comment type="caution">
    <text evidence="3">The sequence shown here is derived from an EMBL/GenBank/DDBJ whole genome shotgun (WGS) entry which is preliminary data.</text>
</comment>
<dbReference type="InterPro" id="IPR011333">
    <property type="entry name" value="SKP1/BTB/POZ_sf"/>
</dbReference>
<dbReference type="Pfam" id="PF00651">
    <property type="entry name" value="BTB"/>
    <property type="match status" value="1"/>
</dbReference>
<evidence type="ECO:0000313" key="3">
    <source>
        <dbReference type="EMBL" id="GBN88592.1"/>
    </source>
</evidence>
<dbReference type="InterPro" id="IPR002083">
    <property type="entry name" value="MATH/TRAF_dom"/>
</dbReference>
<dbReference type="PROSITE" id="PS50097">
    <property type="entry name" value="BTB"/>
    <property type="match status" value="1"/>
</dbReference>
<dbReference type="SUPFAM" id="SSF54695">
    <property type="entry name" value="POZ domain"/>
    <property type="match status" value="1"/>
</dbReference>
<dbReference type="Gene3D" id="2.60.210.10">
    <property type="entry name" value="Apoptosis, Tumor Necrosis Factor Receptor Associated Protein 2, Chain A"/>
    <property type="match status" value="1"/>
</dbReference>
<feature type="domain" description="BTB" evidence="1">
    <location>
        <begin position="335"/>
        <end position="402"/>
    </location>
</feature>
<dbReference type="InterPro" id="IPR000210">
    <property type="entry name" value="BTB/POZ_dom"/>
</dbReference>
<gene>
    <name evidence="3" type="primary">spop_112</name>
    <name evidence="3" type="ORF">AVEN_201183_1</name>
</gene>
<organism evidence="3 4">
    <name type="scientific">Araneus ventricosus</name>
    <name type="common">Orbweaver spider</name>
    <name type="synonym">Epeira ventricosa</name>
    <dbReference type="NCBI Taxonomy" id="182803"/>
    <lineage>
        <taxon>Eukaryota</taxon>
        <taxon>Metazoa</taxon>
        <taxon>Ecdysozoa</taxon>
        <taxon>Arthropoda</taxon>
        <taxon>Chelicerata</taxon>
        <taxon>Arachnida</taxon>
        <taxon>Araneae</taxon>
        <taxon>Araneomorphae</taxon>
        <taxon>Entelegynae</taxon>
        <taxon>Araneoidea</taxon>
        <taxon>Araneidae</taxon>
        <taxon>Araneus</taxon>
    </lineage>
</organism>
<dbReference type="Proteomes" id="UP000499080">
    <property type="component" value="Unassembled WGS sequence"/>
</dbReference>
<dbReference type="Pfam" id="PF22486">
    <property type="entry name" value="MATH_2"/>
    <property type="match status" value="1"/>
</dbReference>
<accession>A0A4Y2SK43</accession>
<protein>
    <submittedName>
        <fullName evidence="3">Speckle-type POZ protein</fullName>
    </submittedName>
</protein>
<dbReference type="OrthoDB" id="6486672at2759"/>
<dbReference type="Gene3D" id="3.30.710.10">
    <property type="entry name" value="Potassium Channel Kv1.1, Chain A"/>
    <property type="match status" value="1"/>
</dbReference>
<dbReference type="SMART" id="SM00061">
    <property type="entry name" value="MATH"/>
    <property type="match status" value="1"/>
</dbReference>
<evidence type="ECO:0000259" key="1">
    <source>
        <dbReference type="PROSITE" id="PS50097"/>
    </source>
</evidence>
<dbReference type="PROSITE" id="PS50144">
    <property type="entry name" value="MATH"/>
    <property type="match status" value="1"/>
</dbReference>